<dbReference type="EMBL" id="JALLPB020000138">
    <property type="protein sequence ID" value="KAL3816635.1"/>
    <property type="molecule type" value="Genomic_DNA"/>
</dbReference>
<evidence type="ECO:0000313" key="4">
    <source>
        <dbReference type="EMBL" id="KAL3816635.1"/>
    </source>
</evidence>
<evidence type="ECO:0000256" key="2">
    <source>
        <dbReference type="ARBA" id="ARBA00017835"/>
    </source>
</evidence>
<protein>
    <recommendedName>
        <fullName evidence="2">Mitochondrial fission process protein 1</fullName>
    </recommendedName>
    <alternativeName>
        <fullName evidence="3">Mitochondrial 18 kDa protein</fullName>
    </alternativeName>
</protein>
<reference evidence="4 5" key="1">
    <citation type="submission" date="2024-10" db="EMBL/GenBank/DDBJ databases">
        <title>Updated reference genomes for cyclostephanoid diatoms.</title>
        <authorList>
            <person name="Roberts W.R."/>
            <person name="Alverson A.J."/>
        </authorList>
    </citation>
    <scope>NUCLEOTIDE SEQUENCE [LARGE SCALE GENOMIC DNA]</scope>
    <source>
        <strain evidence="4 5">AJA228-03</strain>
    </source>
</reference>
<dbReference type="PANTHER" id="PTHR11001">
    <property type="entry name" value="MITOCHONDRIAL FISSION PROCESS PROTEIN 1"/>
    <property type="match status" value="1"/>
</dbReference>
<evidence type="ECO:0000313" key="5">
    <source>
        <dbReference type="Proteomes" id="UP001530377"/>
    </source>
</evidence>
<comment type="similarity">
    <text evidence="1">Belongs to the MTFP1 family.</text>
</comment>
<evidence type="ECO:0000256" key="1">
    <source>
        <dbReference type="ARBA" id="ARBA00009224"/>
    </source>
</evidence>
<proteinExistence type="inferred from homology"/>
<keyword evidence="5" id="KW-1185">Reference proteome</keyword>
<dbReference type="AlphaFoldDB" id="A0ABD3RWM9"/>
<dbReference type="Proteomes" id="UP001530377">
    <property type="component" value="Unassembled WGS sequence"/>
</dbReference>
<accession>A0ABD3RWM9</accession>
<gene>
    <name evidence="4" type="ORF">ACHAXA_000813</name>
</gene>
<name>A0ABD3RWM9_9STRA</name>
<evidence type="ECO:0000256" key="3">
    <source>
        <dbReference type="ARBA" id="ARBA00029631"/>
    </source>
</evidence>
<comment type="caution">
    <text evidence="4">The sequence shown here is derived from an EMBL/GenBank/DDBJ whole genome shotgun (WGS) entry which is preliminary data.</text>
</comment>
<feature type="non-terminal residue" evidence="4">
    <location>
        <position position="1"/>
    </location>
</feature>
<dbReference type="InterPro" id="IPR019560">
    <property type="entry name" value="Mitochondrial_18_kDa_protein"/>
</dbReference>
<dbReference type="PANTHER" id="PTHR11001:SF2">
    <property type="entry name" value="MITOCHONDRIAL FISSION PROCESS PROTEIN 1"/>
    <property type="match status" value="1"/>
</dbReference>
<organism evidence="4 5">
    <name type="scientific">Cyclostephanos tholiformis</name>
    <dbReference type="NCBI Taxonomy" id="382380"/>
    <lineage>
        <taxon>Eukaryota</taxon>
        <taxon>Sar</taxon>
        <taxon>Stramenopiles</taxon>
        <taxon>Ochrophyta</taxon>
        <taxon>Bacillariophyta</taxon>
        <taxon>Coscinodiscophyceae</taxon>
        <taxon>Thalassiosirophycidae</taxon>
        <taxon>Stephanodiscales</taxon>
        <taxon>Stephanodiscaceae</taxon>
        <taxon>Cyclostephanos</taxon>
    </lineage>
</organism>
<sequence>EGIRCGYVNEVGESFRYQYPRLVVPSYLIAFGYCVADAMSAGYRVMSEDDNIKRSEESKSVQACIAGIDTLLWQGLASVAIPGALINFKRSFRLLANSDSKLI</sequence>